<dbReference type="KEGG" id="cvi:CV_2272"/>
<organism evidence="2 3">
    <name type="scientific">Chromobacterium violaceum (strain ATCC 12472 / DSM 30191 / JCM 1249 / CCUG 213 / NBRC 12614 / NCIMB 9131 / NCTC 9757 / MK)</name>
    <dbReference type="NCBI Taxonomy" id="243365"/>
    <lineage>
        <taxon>Bacteria</taxon>
        <taxon>Pseudomonadati</taxon>
        <taxon>Pseudomonadota</taxon>
        <taxon>Betaproteobacteria</taxon>
        <taxon>Neisseriales</taxon>
        <taxon>Chromobacteriaceae</taxon>
        <taxon>Chromobacterium</taxon>
    </lineage>
</organism>
<dbReference type="HOGENOM" id="CLU_760580_0_0_4"/>
<evidence type="ECO:0000313" key="3">
    <source>
        <dbReference type="Proteomes" id="UP000001424"/>
    </source>
</evidence>
<reference evidence="2 3" key="1">
    <citation type="journal article" date="2003" name="Proc. Natl. Acad. Sci. U.S.A.">
        <title>The complete genome sequence of Chromobacterium violaceum reveals remarkable and exploitable bacterial adaptability.</title>
        <authorList>
            <person name="Vasconcelos A.T.R."/>
            <person name="de Almeida D.F."/>
            <person name="Almeida F.C."/>
            <person name="de Almeida L.G.P."/>
            <person name="de Almeida R."/>
            <person name="Goncalves J.A.A."/>
            <person name="Andrade E.M."/>
            <person name="Antonio R.V."/>
            <person name="Araripe J."/>
            <person name="de Araujo M.F.F."/>
            <person name="Filho S.A."/>
            <person name="Azevedo V."/>
            <person name="Batista A.J."/>
            <person name="Bataus L.A.M."/>
            <person name="Batista J.S."/>
            <person name="Belo A."/>
            <person name="vander Berg C."/>
            <person name="Blamey J."/>
            <person name="Bogo M."/>
            <person name="Bonato S."/>
            <person name="Bordignon J."/>
            <person name="Brito C.A."/>
            <person name="Brocchi M."/>
            <person name="Burity H.A."/>
            <person name="Camargo A.A."/>
            <person name="Cardoso D.D.P."/>
            <person name="Carneiro N.P."/>
            <person name="Carraro D.M."/>
            <person name="Carvalho C.M.B."/>
            <person name="Cascardo J.C.M."/>
            <person name="Cavada B.S."/>
            <person name="Chueire L.M.O."/>
            <person name="Pasa T.B.C."/>
            <person name="Duran N."/>
            <person name="Fagundes N."/>
            <person name="Falcao C.L."/>
            <person name="Fantinatti F."/>
            <person name="Farias I.P."/>
            <person name="Felipe M.S.S."/>
            <person name="Ferrari L.P."/>
            <person name="Ferro J.A."/>
            <person name="Ferro M.I.T."/>
            <person name="Franco G.R."/>
            <person name="Freitas N.S.A."/>
            <person name="Furlan L.R."/>
            <person name="Gazzinelli R.T."/>
            <person name="Gomes E.A."/>
            <person name="Goncalves P.R."/>
            <person name="Grangeiro T.B."/>
            <person name="Grattapaglia D."/>
            <person name="Grisard E.C."/>
            <person name="Guimaraes C.T."/>
            <person name="Hanna E.S."/>
            <person name="Hungria M."/>
            <person name="Jardim S.N."/>
            <person name="Laurino J."/>
            <person name="Leoi L.C.T."/>
            <person name="Fassarella L."/>
            <person name="Lima A."/>
            <person name="Loureiro M.F."/>
            <person name="Lyra M.C.P."/>
            <person name="Macedo M."/>
            <person name="Madeira H.M.F."/>
            <person name="Manfio G.P."/>
            <person name="Maranhao A.Q."/>
            <person name="Martins W.S."/>
            <person name="di Mauro S.M.Z."/>
            <person name="de Medeiros S.R.B."/>
            <person name="Meissner R.D.V."/>
            <person name="Menck C.F.M."/>
            <person name="Moreira M.A.M."/>
            <person name="Nascimento F.F."/>
            <person name="Nicolas M.F."/>
            <person name="Oliveira J.G."/>
            <person name="Oliveira S.C."/>
            <person name="Paixao R.F.C."/>
            <person name="Parente J.A."/>
            <person name="Pedrosa F.O."/>
            <person name="Pena S.J.D."/>
            <person name="Perreira J.O."/>
            <person name="Perreira M."/>
            <person name="Pinto L.S.R.C."/>
            <person name="Pinto L.S."/>
            <person name="Porto J.I.R."/>
            <person name="Potrich D.P."/>
            <person name="Neto C.E.R."/>
            <person name="Reis A.M.M."/>
            <person name="Rigo L.U."/>
            <person name="Rondinelli E."/>
            <person name="dos Santos E.B.P."/>
            <person name="Santos F.R."/>
            <person name="Schneider M.P.C."/>
            <person name="Seuanez H.N."/>
            <person name="Silva A.M.R."/>
            <person name="da Silva A.L.C."/>
            <person name="Silva D.W."/>
            <person name="Silva R."/>
            <person name="Simoes I.C."/>
            <person name="Simon D."/>
            <person name="Soares C.M.A."/>
            <person name="Soares R.B.A."/>
            <person name="Souza E.M."/>
            <person name="Souza K.R.L."/>
            <person name="Souza R.C."/>
            <person name="Steffens M.B.R."/>
            <person name="Steindel M."/>
            <person name="Teixeira S.R."/>
            <person name="Urmenyi T."/>
            <person name="Vettore A."/>
            <person name="Wassem R."/>
            <person name="Zaha A."/>
            <person name="Simpson A.J.G."/>
        </authorList>
    </citation>
    <scope>NUCLEOTIDE SEQUENCE [LARGE SCALE GENOMIC DNA]</scope>
    <source>
        <strain evidence="3">ATCC 12472 / DSM 30191 / JCM 1249 / NBRC 12614 / NCIMB 9131 / NCTC 9757</strain>
    </source>
</reference>
<sequence>MEMSTVTATAPTYGIDNGVRHLLTPQNLAELGLDWPTLQAFLASPSLQINGQSPDGISINESIFGNYSGPSAAVLGWMAYMNVGEPLIEERANVIQPPADTLSTRVYANRSGDPRSFNESVQFTVSNTINWSLEGTAQLTFGGKASAAMTVQLQQSLASSLAQMTANTHIQHNHRDNVGTEDQSLTATTTTNTVTETGTGSATGTGEEFAQLMLGITGAVGGSLTTSWTSNSSVSGSVAAASRVETMVTQRRQIRQYIYQLPIDVAGYVALHYPLPVPVGDSPPQAPSTAKVNVIARNISSLSNLLPAGQSYRSTGMAETVSALAVEHTVFASEPISAANNALSIDRPHFL</sequence>
<feature type="compositionally biased region" description="Low complexity" evidence="1">
    <location>
        <begin position="186"/>
        <end position="204"/>
    </location>
</feature>
<dbReference type="STRING" id="243365.CV_2272"/>
<protein>
    <submittedName>
        <fullName evidence="2">Uncharacterized protein</fullName>
    </submittedName>
</protein>
<gene>
    <name evidence="2" type="ordered locus">CV_2272</name>
</gene>
<feature type="region of interest" description="Disordered" evidence="1">
    <location>
        <begin position="172"/>
        <end position="204"/>
    </location>
</feature>
<keyword evidence="3" id="KW-1185">Reference proteome</keyword>
<accession>Q7NVS0</accession>
<evidence type="ECO:0000313" key="2">
    <source>
        <dbReference type="EMBL" id="AAQ59944.1"/>
    </source>
</evidence>
<dbReference type="EMBL" id="AE016825">
    <property type="protein sequence ID" value="AAQ59944.1"/>
    <property type="molecule type" value="Genomic_DNA"/>
</dbReference>
<dbReference type="AlphaFoldDB" id="Q7NVS0"/>
<evidence type="ECO:0000256" key="1">
    <source>
        <dbReference type="SAM" id="MobiDB-lite"/>
    </source>
</evidence>
<proteinExistence type="predicted"/>
<dbReference type="eggNOG" id="COG1520">
    <property type="taxonomic scope" value="Bacteria"/>
</dbReference>
<name>Q7NVS0_CHRVO</name>
<dbReference type="Proteomes" id="UP000001424">
    <property type="component" value="Chromosome"/>
</dbReference>